<evidence type="ECO:0000313" key="5">
    <source>
        <dbReference type="Proteomes" id="UP000322791"/>
    </source>
</evidence>
<dbReference type="EMBL" id="VTHL01000004">
    <property type="protein sequence ID" value="TYZ11858.1"/>
    <property type="molecule type" value="Genomic_DNA"/>
</dbReference>
<reference evidence="4 5" key="1">
    <citation type="submission" date="2019-08" db="EMBL/GenBank/DDBJ databases">
        <authorList>
            <person name="Seo M.-J."/>
        </authorList>
    </citation>
    <scope>NUCLEOTIDE SEQUENCE [LARGE SCALE GENOMIC DNA]</scope>
    <source>
        <strain evidence="4 5">KIGAM108</strain>
    </source>
</reference>
<protein>
    <submittedName>
        <fullName evidence="4">GNAT family N-acetyltransferase</fullName>
    </submittedName>
</protein>
<dbReference type="GO" id="GO:0016747">
    <property type="term" value="F:acyltransferase activity, transferring groups other than amino-acyl groups"/>
    <property type="evidence" value="ECO:0007669"/>
    <property type="project" value="InterPro"/>
</dbReference>
<dbReference type="Pfam" id="PF00583">
    <property type="entry name" value="Acetyltransf_1"/>
    <property type="match status" value="1"/>
</dbReference>
<organism evidence="4 5">
    <name type="scientific">Hymenobacter lutimineralis</name>
    <dbReference type="NCBI Taxonomy" id="2606448"/>
    <lineage>
        <taxon>Bacteria</taxon>
        <taxon>Pseudomonadati</taxon>
        <taxon>Bacteroidota</taxon>
        <taxon>Cytophagia</taxon>
        <taxon>Cytophagales</taxon>
        <taxon>Hymenobacteraceae</taxon>
        <taxon>Hymenobacter</taxon>
    </lineage>
</organism>
<dbReference type="AlphaFoldDB" id="A0A5D6VAB7"/>
<name>A0A5D6VAB7_9BACT</name>
<evidence type="ECO:0000256" key="2">
    <source>
        <dbReference type="ARBA" id="ARBA00023315"/>
    </source>
</evidence>
<evidence type="ECO:0000259" key="3">
    <source>
        <dbReference type="PROSITE" id="PS51186"/>
    </source>
</evidence>
<proteinExistence type="predicted"/>
<dbReference type="PANTHER" id="PTHR43877:SF2">
    <property type="entry name" value="AMINOALKYLPHOSPHONATE N-ACETYLTRANSFERASE-RELATED"/>
    <property type="match status" value="1"/>
</dbReference>
<keyword evidence="1 4" id="KW-0808">Transferase</keyword>
<evidence type="ECO:0000313" key="4">
    <source>
        <dbReference type="EMBL" id="TYZ11858.1"/>
    </source>
</evidence>
<dbReference type="InterPro" id="IPR050832">
    <property type="entry name" value="Bact_Acetyltransf"/>
</dbReference>
<keyword evidence="5" id="KW-1185">Reference proteome</keyword>
<dbReference type="InterPro" id="IPR000182">
    <property type="entry name" value="GNAT_dom"/>
</dbReference>
<dbReference type="Proteomes" id="UP000322791">
    <property type="component" value="Unassembled WGS sequence"/>
</dbReference>
<dbReference type="RefSeq" id="WP_149070037.1">
    <property type="nucleotide sequence ID" value="NZ_VTHL01000004.1"/>
</dbReference>
<gene>
    <name evidence="4" type="ORF">FY528_05730</name>
</gene>
<sequence length="152" mass="16647">MASPTLPVFLSEVSIRPASSVDAEALANLVAELDYPTAPALLRTRLNELTAAGDQVLVAEYQAQVIGMVHLHRTPFLHRAPDGRIVTLGVLAAYRNQQIGAKLLAAAEHQFQQEGCGRVEVTSGFPREAAHRFYQRAGYEPQSRSFVKVLPR</sequence>
<accession>A0A5D6VAB7</accession>
<dbReference type="InterPro" id="IPR016181">
    <property type="entry name" value="Acyl_CoA_acyltransferase"/>
</dbReference>
<dbReference type="SUPFAM" id="SSF55729">
    <property type="entry name" value="Acyl-CoA N-acyltransferases (Nat)"/>
    <property type="match status" value="1"/>
</dbReference>
<dbReference type="Gene3D" id="3.40.630.30">
    <property type="match status" value="1"/>
</dbReference>
<dbReference type="CDD" id="cd04301">
    <property type="entry name" value="NAT_SF"/>
    <property type="match status" value="1"/>
</dbReference>
<feature type="domain" description="N-acetyltransferase" evidence="3">
    <location>
        <begin position="13"/>
        <end position="152"/>
    </location>
</feature>
<dbReference type="PANTHER" id="PTHR43877">
    <property type="entry name" value="AMINOALKYLPHOSPHONATE N-ACETYLTRANSFERASE-RELATED-RELATED"/>
    <property type="match status" value="1"/>
</dbReference>
<evidence type="ECO:0000256" key="1">
    <source>
        <dbReference type="ARBA" id="ARBA00022679"/>
    </source>
</evidence>
<keyword evidence="2" id="KW-0012">Acyltransferase</keyword>
<comment type="caution">
    <text evidence="4">The sequence shown here is derived from an EMBL/GenBank/DDBJ whole genome shotgun (WGS) entry which is preliminary data.</text>
</comment>
<dbReference type="PROSITE" id="PS51186">
    <property type="entry name" value="GNAT"/>
    <property type="match status" value="1"/>
</dbReference>